<feature type="transmembrane region" description="Helical" evidence="1">
    <location>
        <begin position="6"/>
        <end position="26"/>
    </location>
</feature>
<keyword evidence="1" id="KW-0472">Membrane</keyword>
<feature type="transmembrane region" description="Helical" evidence="1">
    <location>
        <begin position="38"/>
        <end position="61"/>
    </location>
</feature>
<name>A0A1Q2CTG9_9ACTN</name>
<feature type="transmembrane region" description="Helical" evidence="1">
    <location>
        <begin position="124"/>
        <end position="142"/>
    </location>
</feature>
<protein>
    <submittedName>
        <fullName evidence="2">Uncharacterized protein</fullName>
    </submittedName>
</protein>
<feature type="transmembrane region" description="Helical" evidence="1">
    <location>
        <begin position="73"/>
        <end position="93"/>
    </location>
</feature>
<evidence type="ECO:0000313" key="3">
    <source>
        <dbReference type="Proteomes" id="UP000188145"/>
    </source>
</evidence>
<keyword evidence="1" id="KW-0812">Transmembrane</keyword>
<evidence type="ECO:0000256" key="1">
    <source>
        <dbReference type="SAM" id="Phobius"/>
    </source>
</evidence>
<gene>
    <name evidence="2" type="ORF">BW730_10705</name>
</gene>
<dbReference type="Proteomes" id="UP000188145">
    <property type="component" value="Chromosome"/>
</dbReference>
<dbReference type="EMBL" id="CP019606">
    <property type="protein sequence ID" value="AQP49330.1"/>
    <property type="molecule type" value="Genomic_DNA"/>
</dbReference>
<dbReference type="OrthoDB" id="3697173at2"/>
<evidence type="ECO:0000313" key="2">
    <source>
        <dbReference type="EMBL" id="AQP49330.1"/>
    </source>
</evidence>
<feature type="transmembrane region" description="Helical" evidence="1">
    <location>
        <begin position="154"/>
        <end position="176"/>
    </location>
</feature>
<dbReference type="KEGG" id="tes:BW730_10705"/>
<sequence>MLAEFPLNQAFTTAWFGLMTIVWLGWAQEAPSPRLRGLLGAGSVVGIALAALFGYAVYARWSDGSVLAGREAWFGVLVAVEVVVAGVGAVILARRGQGRWAAWWVALTVALHFIPLGLAILGDWSVVALGVVQTIGLLFVIGPLRRREGPTSAVVGPFMGATLLVFALAGAVVYVVRWGWPWVS</sequence>
<organism evidence="2 3">
    <name type="scientific">Tessaracoccus aquimaris</name>
    <dbReference type="NCBI Taxonomy" id="1332264"/>
    <lineage>
        <taxon>Bacteria</taxon>
        <taxon>Bacillati</taxon>
        <taxon>Actinomycetota</taxon>
        <taxon>Actinomycetes</taxon>
        <taxon>Propionibacteriales</taxon>
        <taxon>Propionibacteriaceae</taxon>
        <taxon>Tessaracoccus</taxon>
    </lineage>
</organism>
<keyword evidence="1" id="KW-1133">Transmembrane helix</keyword>
<accession>A0A1Q2CTG9</accession>
<reference evidence="3" key="1">
    <citation type="submission" date="2017-02" db="EMBL/GenBank/DDBJ databases">
        <title>Tessaracoccus aquaemaris sp. nov., isolated from the intestine of a Korean rockfish, Sebastes schlegelii, in a marine aquaculture pond.</title>
        <authorList>
            <person name="Tak E.J."/>
            <person name="Bae J.-W."/>
        </authorList>
    </citation>
    <scope>NUCLEOTIDE SEQUENCE [LARGE SCALE GENOMIC DNA]</scope>
    <source>
        <strain evidence="3">NSG39</strain>
    </source>
</reference>
<keyword evidence="3" id="KW-1185">Reference proteome</keyword>
<feature type="transmembrane region" description="Helical" evidence="1">
    <location>
        <begin position="100"/>
        <end position="118"/>
    </location>
</feature>
<dbReference type="STRING" id="1332264.BW730_10705"/>
<proteinExistence type="predicted"/>
<dbReference type="AlphaFoldDB" id="A0A1Q2CTG9"/>